<organism evidence="2 3">
    <name type="scientific">Liquidambar formosana</name>
    <name type="common">Formosan gum</name>
    <dbReference type="NCBI Taxonomy" id="63359"/>
    <lineage>
        <taxon>Eukaryota</taxon>
        <taxon>Viridiplantae</taxon>
        <taxon>Streptophyta</taxon>
        <taxon>Embryophyta</taxon>
        <taxon>Tracheophyta</taxon>
        <taxon>Spermatophyta</taxon>
        <taxon>Magnoliopsida</taxon>
        <taxon>eudicotyledons</taxon>
        <taxon>Gunneridae</taxon>
        <taxon>Pentapetalae</taxon>
        <taxon>Saxifragales</taxon>
        <taxon>Altingiaceae</taxon>
        <taxon>Liquidambar</taxon>
    </lineage>
</organism>
<evidence type="ECO:0000256" key="1">
    <source>
        <dbReference type="SAM" id="MobiDB-lite"/>
    </source>
</evidence>
<name>A0AAP0S7V9_LIQFO</name>
<keyword evidence="3" id="KW-1185">Reference proteome</keyword>
<feature type="region of interest" description="Disordered" evidence="1">
    <location>
        <begin position="1"/>
        <end position="31"/>
    </location>
</feature>
<protein>
    <submittedName>
        <fullName evidence="2">Uncharacterized protein</fullName>
    </submittedName>
</protein>
<dbReference type="InterPro" id="IPR052588">
    <property type="entry name" value="Kelch_domain_protein"/>
</dbReference>
<dbReference type="AlphaFoldDB" id="A0AAP0S7V9"/>
<reference evidence="2 3" key="1">
    <citation type="journal article" date="2024" name="Plant J.">
        <title>Genome sequences and population genomics reveal climatic adaptation and genomic divergence between two closely related sweetgum species.</title>
        <authorList>
            <person name="Xu W.Q."/>
            <person name="Ren C.Q."/>
            <person name="Zhang X.Y."/>
            <person name="Comes H.P."/>
            <person name="Liu X.H."/>
            <person name="Li Y.G."/>
            <person name="Kettle C.J."/>
            <person name="Jalonen R."/>
            <person name="Gaisberger H."/>
            <person name="Ma Y.Z."/>
            <person name="Qiu Y.X."/>
        </authorList>
    </citation>
    <scope>NUCLEOTIDE SEQUENCE [LARGE SCALE GENOMIC DNA]</scope>
    <source>
        <strain evidence="2">Hangzhou</strain>
    </source>
</reference>
<gene>
    <name evidence="2" type="ORF">L1049_020386</name>
</gene>
<accession>A0AAP0S7V9</accession>
<dbReference type="EMBL" id="JBBPBK010000001">
    <property type="protein sequence ID" value="KAK9292416.1"/>
    <property type="molecule type" value="Genomic_DNA"/>
</dbReference>
<sequence length="141" mass="16202">MGKKMKKPGKGKEKTERTTVKAEEKKAHRETKKISLEDDIDTILLSIQKEEAKKKEVHIEENVAAPSPQSNYSLNINPLKEMELILSRANSTMGTRLFCTVIFTGIMSRSRNGSWFQALIARHLVVLIKQCLEELSLYLWW</sequence>
<dbReference type="PANTHER" id="PTHR46063:SF1">
    <property type="entry name" value="KELCH DOMAIN-CONTAINING PROTEIN 4"/>
    <property type="match status" value="1"/>
</dbReference>
<comment type="caution">
    <text evidence="2">The sequence shown here is derived from an EMBL/GenBank/DDBJ whole genome shotgun (WGS) entry which is preliminary data.</text>
</comment>
<dbReference type="PANTHER" id="PTHR46063">
    <property type="entry name" value="KELCH DOMAIN-CONTAINING PROTEIN"/>
    <property type="match status" value="1"/>
</dbReference>
<evidence type="ECO:0000313" key="3">
    <source>
        <dbReference type="Proteomes" id="UP001415857"/>
    </source>
</evidence>
<dbReference type="Proteomes" id="UP001415857">
    <property type="component" value="Unassembled WGS sequence"/>
</dbReference>
<proteinExistence type="predicted"/>
<feature type="compositionally biased region" description="Basic and acidic residues" evidence="1">
    <location>
        <begin position="10"/>
        <end position="31"/>
    </location>
</feature>
<evidence type="ECO:0000313" key="2">
    <source>
        <dbReference type="EMBL" id="KAK9292416.1"/>
    </source>
</evidence>